<dbReference type="GO" id="GO:0005524">
    <property type="term" value="F:ATP binding"/>
    <property type="evidence" value="ECO:0007669"/>
    <property type="project" value="UniProtKB-UniRule"/>
</dbReference>
<protein>
    <recommendedName>
        <fullName evidence="9">Selenide, water dikinase</fullName>
        <ecNumber evidence="9">2.7.9.3</ecNumber>
    </recommendedName>
    <alternativeName>
        <fullName evidence="9">Selenium donor protein</fullName>
    </alternativeName>
    <alternativeName>
        <fullName evidence="9">Selenophosphate synthase</fullName>
    </alternativeName>
</protein>
<keyword evidence="6 9" id="KW-0067">ATP-binding</keyword>
<dbReference type="SUPFAM" id="SSF56042">
    <property type="entry name" value="PurM C-terminal domain-like"/>
    <property type="match status" value="1"/>
</dbReference>
<proteinExistence type="inferred from homology"/>
<dbReference type="Gene3D" id="3.30.1330.10">
    <property type="entry name" value="PurM-like, N-terminal domain"/>
    <property type="match status" value="1"/>
</dbReference>
<dbReference type="NCBIfam" id="NF002098">
    <property type="entry name" value="PRK00943.1"/>
    <property type="match status" value="1"/>
</dbReference>
<dbReference type="InterPro" id="IPR004536">
    <property type="entry name" value="SPS/SelD"/>
</dbReference>
<dbReference type="InterPro" id="IPR016188">
    <property type="entry name" value="PurM-like_N"/>
</dbReference>
<keyword evidence="8 9" id="KW-0711">Selenium</keyword>
<keyword evidence="3 9" id="KW-0479">Metal-binding</keyword>
<feature type="binding site" description="in other chain" evidence="9">
    <location>
        <position position="16"/>
    </location>
    <ligand>
        <name>ATP</name>
        <dbReference type="ChEBI" id="CHEBI:30616"/>
        <note>ligand shared between dimeric partners</note>
    </ligand>
</feature>
<evidence type="ECO:0000259" key="10">
    <source>
        <dbReference type="Pfam" id="PF00586"/>
    </source>
</evidence>
<dbReference type="RefSeq" id="WP_103892560.1">
    <property type="nucleotide sequence ID" value="NZ_CP027768.1"/>
</dbReference>
<dbReference type="Proteomes" id="UP000280475">
    <property type="component" value="Chromosome"/>
</dbReference>
<evidence type="ECO:0000256" key="5">
    <source>
        <dbReference type="ARBA" id="ARBA00022777"/>
    </source>
</evidence>
<keyword evidence="4 9" id="KW-0547">Nucleotide-binding</keyword>
<dbReference type="FunFam" id="3.30.1330.10:FF:000003">
    <property type="entry name" value="Selenide, water dikinase"/>
    <property type="match status" value="1"/>
</dbReference>
<dbReference type="EMBL" id="CP027768">
    <property type="protein sequence ID" value="AYW51250.1"/>
    <property type="molecule type" value="Genomic_DNA"/>
</dbReference>
<feature type="binding site" description="in other chain" evidence="9">
    <location>
        <position position="86"/>
    </location>
    <ligand>
        <name>ATP</name>
        <dbReference type="ChEBI" id="CHEBI:30616"/>
        <note>ligand shared between dimeric partners</note>
    </ligand>
</feature>
<evidence type="ECO:0000256" key="7">
    <source>
        <dbReference type="ARBA" id="ARBA00022842"/>
    </source>
</evidence>
<keyword evidence="2 9" id="KW-0808">Transferase</keyword>
<dbReference type="PIRSF" id="PIRSF036407">
    <property type="entry name" value="Selenphspht_syn"/>
    <property type="match status" value="1"/>
</dbReference>
<dbReference type="GO" id="GO:0000287">
    <property type="term" value="F:magnesium ion binding"/>
    <property type="evidence" value="ECO:0007669"/>
    <property type="project" value="UniProtKB-UniRule"/>
</dbReference>
<keyword evidence="7 9" id="KW-0460">Magnesium</keyword>
<accession>A0A3G5FLL5</accession>
<comment type="cofactor">
    <cofactor evidence="9">
        <name>Mg(2+)</name>
        <dbReference type="ChEBI" id="CHEBI:18420"/>
    </cofactor>
    <text evidence="9">Binds 1 Mg(2+) ion per monomer.</text>
</comment>
<feature type="binding site" evidence="9">
    <location>
        <position position="86"/>
    </location>
    <ligand>
        <name>Mg(2+)</name>
        <dbReference type="ChEBI" id="CHEBI:18420"/>
    </ligand>
</feature>
<dbReference type="Gene3D" id="3.90.650.10">
    <property type="entry name" value="PurM-like C-terminal domain"/>
    <property type="match status" value="1"/>
</dbReference>
<comment type="similarity">
    <text evidence="1 9">Belongs to the selenophosphate synthase 1 family. Class I subfamily.</text>
</comment>
<evidence type="ECO:0000313" key="12">
    <source>
        <dbReference type="EMBL" id="AYW51250.1"/>
    </source>
</evidence>
<evidence type="ECO:0000256" key="6">
    <source>
        <dbReference type="ARBA" id="ARBA00022840"/>
    </source>
</evidence>
<dbReference type="SUPFAM" id="SSF55326">
    <property type="entry name" value="PurM N-terminal domain-like"/>
    <property type="match status" value="1"/>
</dbReference>
<dbReference type="GO" id="GO:0016260">
    <property type="term" value="P:selenocysteine biosynthetic process"/>
    <property type="evidence" value="ECO:0007669"/>
    <property type="project" value="InterPro"/>
</dbReference>
<keyword evidence="5 9" id="KW-0418">Kinase</keyword>
<dbReference type="Pfam" id="PF02769">
    <property type="entry name" value="AIRS_C"/>
    <property type="match status" value="1"/>
</dbReference>
<comment type="subunit">
    <text evidence="9">Homodimer.</text>
</comment>
<feature type="site" description="Important for catalytic activity" evidence="9">
    <location>
        <position position="16"/>
    </location>
</feature>
<dbReference type="CDD" id="cd02195">
    <property type="entry name" value="SelD"/>
    <property type="match status" value="1"/>
</dbReference>
<name>A0A3G5FLL5_TETHA</name>
<evidence type="ECO:0000256" key="3">
    <source>
        <dbReference type="ARBA" id="ARBA00022723"/>
    </source>
</evidence>
<dbReference type="NCBIfam" id="TIGR00476">
    <property type="entry name" value="selD"/>
    <property type="match status" value="1"/>
</dbReference>
<dbReference type="HAMAP" id="MF_00625">
    <property type="entry name" value="SelD"/>
    <property type="match status" value="1"/>
</dbReference>
<feature type="binding site" evidence="9">
    <location>
        <position position="221"/>
    </location>
    <ligand>
        <name>Mg(2+)</name>
        <dbReference type="ChEBI" id="CHEBI:18420"/>
    </ligand>
</feature>
<feature type="binding site" description="in other chain" evidence="9">
    <location>
        <begin position="43"/>
        <end position="45"/>
    </location>
    <ligand>
        <name>ATP</name>
        <dbReference type="ChEBI" id="CHEBI:30616"/>
        <note>ligand shared between dimeric partners</note>
    </ligand>
</feature>
<dbReference type="InterPro" id="IPR036676">
    <property type="entry name" value="PurM-like_C_sf"/>
</dbReference>
<evidence type="ECO:0000313" key="13">
    <source>
        <dbReference type="Proteomes" id="UP000280475"/>
    </source>
</evidence>
<dbReference type="GO" id="GO:0005737">
    <property type="term" value="C:cytoplasm"/>
    <property type="evidence" value="ECO:0007669"/>
    <property type="project" value="TreeGrafter"/>
</dbReference>
<dbReference type="InterPro" id="IPR010918">
    <property type="entry name" value="PurM-like_C_dom"/>
</dbReference>
<comment type="function">
    <text evidence="9">Synthesizes selenophosphate from selenide and ATP.</text>
</comment>
<dbReference type="Pfam" id="PF00586">
    <property type="entry name" value="AIRS"/>
    <property type="match status" value="1"/>
</dbReference>
<dbReference type="InterPro" id="IPR036921">
    <property type="entry name" value="PurM-like_N_sf"/>
</dbReference>
<organism evidence="12 13">
    <name type="scientific">Tetragenococcus halophilus</name>
    <name type="common">Pediococcus halophilus</name>
    <dbReference type="NCBI Taxonomy" id="51669"/>
    <lineage>
        <taxon>Bacteria</taxon>
        <taxon>Bacillati</taxon>
        <taxon>Bacillota</taxon>
        <taxon>Bacilli</taxon>
        <taxon>Lactobacillales</taxon>
        <taxon>Enterococcaceae</taxon>
        <taxon>Tetragenococcus</taxon>
    </lineage>
</organism>
<dbReference type="GO" id="GO:0004756">
    <property type="term" value="F:selenide, water dikinase activity"/>
    <property type="evidence" value="ECO:0007669"/>
    <property type="project" value="UniProtKB-UniRule"/>
</dbReference>
<dbReference type="PANTHER" id="PTHR10256">
    <property type="entry name" value="SELENIDE, WATER DIKINASE"/>
    <property type="match status" value="1"/>
</dbReference>
<evidence type="ECO:0000259" key="11">
    <source>
        <dbReference type="Pfam" id="PF02769"/>
    </source>
</evidence>
<feature type="active site" evidence="9">
    <location>
        <position position="13"/>
    </location>
</feature>
<reference evidence="12 13" key="1">
    <citation type="journal article" date="2012" name="Int. J. Syst. Evol. Microbiol.">
        <title>Characterization of Tetragenococcus strains from sugar thick juice reveals a novel species, Tetragenococcus osmophilus sp. nov., and divides Tetragenococcus halophilus into two subspecies, T. halophilus subsp. halophilus subsp. nov. and T. halophilus subsp. flandriensis subsp. nov.</title>
        <authorList>
            <person name="Juste A."/>
            <person name="Van Trappen S."/>
            <person name="Verreth C."/>
            <person name="Cleenwerck I."/>
            <person name="De Vos P."/>
            <person name="Lievens B."/>
            <person name="Willems K.A."/>
        </authorList>
    </citation>
    <scope>NUCLEOTIDE SEQUENCE [LARGE SCALE GENOMIC DNA]</scope>
    <source>
        <strain evidence="12 13">LMG 26042</strain>
    </source>
</reference>
<gene>
    <name evidence="9 12" type="primary">selD</name>
    <name evidence="12" type="ORF">C7H83_12655</name>
</gene>
<comment type="catalytic activity">
    <reaction evidence="9">
        <text>hydrogenselenide + ATP + H2O = selenophosphate + AMP + phosphate + 2 H(+)</text>
        <dbReference type="Rhea" id="RHEA:18737"/>
        <dbReference type="ChEBI" id="CHEBI:15377"/>
        <dbReference type="ChEBI" id="CHEBI:15378"/>
        <dbReference type="ChEBI" id="CHEBI:16144"/>
        <dbReference type="ChEBI" id="CHEBI:29317"/>
        <dbReference type="ChEBI" id="CHEBI:30616"/>
        <dbReference type="ChEBI" id="CHEBI:43474"/>
        <dbReference type="ChEBI" id="CHEBI:456215"/>
        <dbReference type="EC" id="2.7.9.3"/>
    </reaction>
</comment>
<evidence type="ECO:0000256" key="1">
    <source>
        <dbReference type="ARBA" id="ARBA00008026"/>
    </source>
</evidence>
<dbReference type="PANTHER" id="PTHR10256:SF0">
    <property type="entry name" value="INACTIVE SELENIDE, WATER DIKINASE-LIKE PROTEIN-RELATED"/>
    <property type="match status" value="1"/>
</dbReference>
<feature type="binding site" evidence="9">
    <location>
        <position position="46"/>
    </location>
    <ligand>
        <name>Mg(2+)</name>
        <dbReference type="ChEBI" id="CHEBI:18420"/>
    </ligand>
</feature>
<evidence type="ECO:0000256" key="4">
    <source>
        <dbReference type="ARBA" id="ARBA00022741"/>
    </source>
</evidence>
<dbReference type="AlphaFoldDB" id="A0A3G5FLL5"/>
<sequence>MENFLSSCTSGGCGAKIGAKDLAGLLQEIPRKKDDRLLVGFDTADDAAVYQINEDQSLISTIDFFSPMVEDPKTFGKIAAANALSDIYAMGGKPLYALNIVCFPEKMDKKYLKEMLTGGAEKIEEANTVLAGGHSIYDHEPKYGLAVTGTLSNRKIINNNTPKEKDVLLLTKPLGVGLVQSAVRVGLADKEIEKAALFSMQRLNRDASEKLKQYDVHACTDVTGFGFLGHLVEMVEKDYTAVVDTSLLPLLPKVYYFAEEYLATAGGQRNREFLEEKVPLADIAHAMQEILFDPQTSGGLLISVAADKAQDLLSEIQKDDPQAQMIGEIVKKEDVPIILL</sequence>
<feature type="binding site" evidence="9">
    <location>
        <begin position="133"/>
        <end position="135"/>
    </location>
    <ligand>
        <name>ATP</name>
        <dbReference type="ChEBI" id="CHEBI:30616"/>
        <note>ligand shared between dimeric partners</note>
    </ligand>
</feature>
<feature type="domain" description="PurM-like N-terminal" evidence="10">
    <location>
        <begin position="45"/>
        <end position="150"/>
    </location>
</feature>
<evidence type="ECO:0000256" key="2">
    <source>
        <dbReference type="ARBA" id="ARBA00022679"/>
    </source>
</evidence>
<evidence type="ECO:0000256" key="8">
    <source>
        <dbReference type="ARBA" id="ARBA00023266"/>
    </source>
</evidence>
<dbReference type="EC" id="2.7.9.3" evidence="9"/>
<feature type="binding site" description="in other chain" evidence="9">
    <location>
        <position position="63"/>
    </location>
    <ligand>
        <name>ATP</name>
        <dbReference type="ChEBI" id="CHEBI:30616"/>
        <note>ligand shared between dimeric partners</note>
    </ligand>
</feature>
<dbReference type="InterPro" id="IPR023061">
    <property type="entry name" value="SelD_I"/>
</dbReference>
<feature type="domain" description="PurM-like C-terminal" evidence="11">
    <location>
        <begin position="166"/>
        <end position="334"/>
    </location>
</feature>
<evidence type="ECO:0000256" key="9">
    <source>
        <dbReference type="HAMAP-Rule" id="MF_00625"/>
    </source>
</evidence>